<sequence>MPPCPLSCNMDSFNWAPTHFSKYHSSILISPIYVGLESDSFLASVEIIRIEPSPWGKSR</sequence>
<dbReference type="EMBL" id="CM017621">
    <property type="protein sequence ID" value="TYH96728.1"/>
    <property type="molecule type" value="Genomic_DNA"/>
</dbReference>
<gene>
    <name evidence="1" type="ORF">ES332_A12G197500v1</name>
</gene>
<protein>
    <submittedName>
        <fullName evidence="1">Uncharacterized protein</fullName>
    </submittedName>
</protein>
<keyword evidence="2" id="KW-1185">Reference proteome</keyword>
<reference evidence="1 2" key="1">
    <citation type="submission" date="2019-07" db="EMBL/GenBank/DDBJ databases">
        <title>WGS assembly of Gossypium tomentosum.</title>
        <authorList>
            <person name="Chen Z.J."/>
            <person name="Sreedasyam A."/>
            <person name="Ando A."/>
            <person name="Song Q."/>
            <person name="De L."/>
            <person name="Hulse-Kemp A."/>
            <person name="Ding M."/>
            <person name="Ye W."/>
            <person name="Kirkbride R."/>
            <person name="Jenkins J."/>
            <person name="Plott C."/>
            <person name="Lovell J."/>
            <person name="Lin Y.-M."/>
            <person name="Vaughn R."/>
            <person name="Liu B."/>
            <person name="Li W."/>
            <person name="Simpson S."/>
            <person name="Scheffler B."/>
            <person name="Saski C."/>
            <person name="Grover C."/>
            <person name="Hu G."/>
            <person name="Conover J."/>
            <person name="Carlson J."/>
            <person name="Shu S."/>
            <person name="Boston L."/>
            <person name="Williams M."/>
            <person name="Peterson D."/>
            <person name="Mcgee K."/>
            <person name="Jones D."/>
            <person name="Wendel J."/>
            <person name="Stelly D."/>
            <person name="Grimwood J."/>
            <person name="Schmutz J."/>
        </authorList>
    </citation>
    <scope>NUCLEOTIDE SEQUENCE [LARGE SCALE GENOMIC DNA]</scope>
    <source>
        <strain evidence="1">7179.01</strain>
    </source>
</reference>
<proteinExistence type="predicted"/>
<accession>A0A5D2MZL8</accession>
<organism evidence="1 2">
    <name type="scientific">Gossypium tomentosum</name>
    <name type="common">Hawaiian cotton</name>
    <name type="synonym">Gossypium sandvicense</name>
    <dbReference type="NCBI Taxonomy" id="34277"/>
    <lineage>
        <taxon>Eukaryota</taxon>
        <taxon>Viridiplantae</taxon>
        <taxon>Streptophyta</taxon>
        <taxon>Embryophyta</taxon>
        <taxon>Tracheophyta</taxon>
        <taxon>Spermatophyta</taxon>
        <taxon>Magnoliopsida</taxon>
        <taxon>eudicotyledons</taxon>
        <taxon>Gunneridae</taxon>
        <taxon>Pentapetalae</taxon>
        <taxon>rosids</taxon>
        <taxon>malvids</taxon>
        <taxon>Malvales</taxon>
        <taxon>Malvaceae</taxon>
        <taxon>Malvoideae</taxon>
        <taxon>Gossypium</taxon>
    </lineage>
</organism>
<name>A0A5D2MZL8_GOSTO</name>
<dbReference type="AlphaFoldDB" id="A0A5D2MZL8"/>
<evidence type="ECO:0000313" key="2">
    <source>
        <dbReference type="Proteomes" id="UP000322667"/>
    </source>
</evidence>
<dbReference type="Proteomes" id="UP000322667">
    <property type="component" value="Chromosome A12"/>
</dbReference>
<evidence type="ECO:0000313" key="1">
    <source>
        <dbReference type="EMBL" id="TYH96728.1"/>
    </source>
</evidence>